<keyword evidence="1" id="KW-0472">Membrane</keyword>
<dbReference type="Proteomes" id="UP001379949">
    <property type="component" value="Unassembled WGS sequence"/>
</dbReference>
<feature type="non-terminal residue" evidence="2">
    <location>
        <position position="67"/>
    </location>
</feature>
<accession>A0ABU9GAF4</accession>
<dbReference type="EMBL" id="JBAKAR010000190">
    <property type="protein sequence ID" value="MEL0615041.1"/>
    <property type="molecule type" value="Genomic_DNA"/>
</dbReference>
<keyword evidence="3" id="KW-1185">Reference proteome</keyword>
<gene>
    <name evidence="2" type="ORF">V6242_18040</name>
</gene>
<sequence>MNFKDLFLLGFFLSIAFTALPTVNMLVISLIITLAILAKFVLFFALLTKLKFRGRTSFLSCIVLSNY</sequence>
<evidence type="ECO:0000256" key="1">
    <source>
        <dbReference type="SAM" id="Phobius"/>
    </source>
</evidence>
<evidence type="ECO:0000313" key="3">
    <source>
        <dbReference type="Proteomes" id="UP001379949"/>
    </source>
</evidence>
<name>A0ABU9GAF4_9GAMM</name>
<organism evidence="2 3">
    <name type="scientific">Marinomonas arenicola</name>
    <dbReference type="NCBI Taxonomy" id="569601"/>
    <lineage>
        <taxon>Bacteria</taxon>
        <taxon>Pseudomonadati</taxon>
        <taxon>Pseudomonadota</taxon>
        <taxon>Gammaproteobacteria</taxon>
        <taxon>Oceanospirillales</taxon>
        <taxon>Oceanospirillaceae</taxon>
        <taxon>Marinomonas</taxon>
    </lineage>
</organism>
<proteinExistence type="predicted"/>
<evidence type="ECO:0000313" key="2">
    <source>
        <dbReference type="EMBL" id="MEL0615041.1"/>
    </source>
</evidence>
<feature type="transmembrane region" description="Helical" evidence="1">
    <location>
        <begin position="28"/>
        <end position="47"/>
    </location>
</feature>
<protein>
    <submittedName>
        <fullName evidence="2">Potassium transporter Kef</fullName>
    </submittedName>
</protein>
<keyword evidence="1" id="KW-1133">Transmembrane helix</keyword>
<reference evidence="2 3" key="1">
    <citation type="submission" date="2024-02" db="EMBL/GenBank/DDBJ databases">
        <title>Bacteria isolated from the canopy kelp, Nereocystis luetkeana.</title>
        <authorList>
            <person name="Pfister C.A."/>
            <person name="Younker I.T."/>
            <person name="Light S.H."/>
        </authorList>
    </citation>
    <scope>NUCLEOTIDE SEQUENCE [LARGE SCALE GENOMIC DNA]</scope>
    <source>
        <strain evidence="2 3">TI.4.07</strain>
    </source>
</reference>
<keyword evidence="1" id="KW-0812">Transmembrane</keyword>
<comment type="caution">
    <text evidence="2">The sequence shown here is derived from an EMBL/GenBank/DDBJ whole genome shotgun (WGS) entry which is preliminary data.</text>
</comment>